<keyword evidence="2" id="KW-1185">Reference proteome</keyword>
<dbReference type="EMBL" id="CP007140">
    <property type="protein sequence ID" value="AJC72761.1"/>
    <property type="molecule type" value="Genomic_DNA"/>
</dbReference>
<sequence>MKTPIIEIWRFKSRKEAGDSWRNPPERTLHSA</sequence>
<dbReference type="PATRIC" id="fig|1432656.3.peg.1418"/>
<proteinExistence type="predicted"/>
<accession>A0A0X1KN91</accession>
<organism evidence="1 2">
    <name type="scientific">Thermococcus guaymasensis DSM 11113</name>
    <dbReference type="NCBI Taxonomy" id="1432656"/>
    <lineage>
        <taxon>Archaea</taxon>
        <taxon>Methanobacteriati</taxon>
        <taxon>Methanobacteriota</taxon>
        <taxon>Thermococci</taxon>
        <taxon>Thermococcales</taxon>
        <taxon>Thermococcaceae</taxon>
        <taxon>Thermococcus</taxon>
    </lineage>
</organism>
<name>A0A0X1KN91_9EURY</name>
<evidence type="ECO:0000313" key="1">
    <source>
        <dbReference type="EMBL" id="AJC72761.1"/>
    </source>
</evidence>
<protein>
    <submittedName>
        <fullName evidence="1">Uncharacterized protein</fullName>
    </submittedName>
</protein>
<gene>
    <name evidence="1" type="ORF">X802_07305</name>
</gene>
<dbReference type="AlphaFoldDB" id="A0A0X1KN91"/>
<dbReference type="KEGG" id="tgy:X802_07305"/>
<dbReference type="STRING" id="1432656.X802_07305"/>
<reference evidence="1 2" key="1">
    <citation type="submission" date="2014-01" db="EMBL/GenBank/DDBJ databases">
        <title>Genome sequencing of Thermococcus guaymasensis.</title>
        <authorList>
            <person name="Zhang X."/>
            <person name="Alvare G."/>
            <person name="Fristensky B."/>
            <person name="Chen L."/>
            <person name="Suen T."/>
            <person name="Chen Q."/>
            <person name="Ma K."/>
        </authorList>
    </citation>
    <scope>NUCLEOTIDE SEQUENCE [LARGE SCALE GENOMIC DNA]</scope>
    <source>
        <strain evidence="1 2">DSM 11113</strain>
    </source>
</reference>
<evidence type="ECO:0000313" key="2">
    <source>
        <dbReference type="Proteomes" id="UP000062043"/>
    </source>
</evidence>
<dbReference type="Proteomes" id="UP000062043">
    <property type="component" value="Chromosome"/>
</dbReference>